<dbReference type="EMBL" id="CP116805">
    <property type="protein sequence ID" value="WCL52936.1"/>
    <property type="molecule type" value="Genomic_DNA"/>
</dbReference>
<keyword evidence="4" id="KW-1185">Reference proteome</keyword>
<dbReference type="InterPro" id="IPR023393">
    <property type="entry name" value="START-like_dom_sf"/>
</dbReference>
<dbReference type="CDD" id="cd07813">
    <property type="entry name" value="COQ10p_like"/>
    <property type="match status" value="1"/>
</dbReference>
<feature type="domain" description="Coenzyme Q-binding protein COQ10 START" evidence="2">
    <location>
        <begin position="11"/>
        <end position="138"/>
    </location>
</feature>
<comment type="similarity">
    <text evidence="1">Belongs to the ribosome association toxin RatA family.</text>
</comment>
<name>A0AAF0BLA4_9PROT</name>
<gene>
    <name evidence="3" type="ORF">PH603_10340</name>
</gene>
<dbReference type="GO" id="GO:0048039">
    <property type="term" value="F:ubiquinone binding"/>
    <property type="evidence" value="ECO:0007669"/>
    <property type="project" value="InterPro"/>
</dbReference>
<evidence type="ECO:0000313" key="4">
    <source>
        <dbReference type="Proteomes" id="UP001217500"/>
    </source>
</evidence>
<sequence>MPRFEDIKRLPYTTDELFAVVIDVARYQEFLPWCLASRVFNRKDTQFDADLVIGFKMFREKFTSRVSFKPGERIDIDYIKGPMKRLYNHWRFLPDPDHPDKATLIDFEVDFEFKSKLLEKMIGPVFTEATHRMIKSFEERAVAVYGPRDLP</sequence>
<dbReference type="Gene3D" id="3.30.530.20">
    <property type="match status" value="1"/>
</dbReference>
<proteinExistence type="inferred from homology"/>
<reference evidence="3" key="1">
    <citation type="submission" date="2023-01" db="EMBL/GenBank/DDBJ databases">
        <title>The genome sequence of Kordiimonadaceae bacterium 6D33.</title>
        <authorList>
            <person name="Liu Y."/>
        </authorList>
    </citation>
    <scope>NUCLEOTIDE SEQUENCE</scope>
    <source>
        <strain evidence="3">6D33</strain>
    </source>
</reference>
<evidence type="ECO:0000256" key="1">
    <source>
        <dbReference type="ARBA" id="ARBA00008918"/>
    </source>
</evidence>
<dbReference type="KEGG" id="gso:PH603_10340"/>
<dbReference type="Pfam" id="PF03364">
    <property type="entry name" value="Polyketide_cyc"/>
    <property type="match status" value="1"/>
</dbReference>
<dbReference type="InterPro" id="IPR044996">
    <property type="entry name" value="COQ10-like"/>
</dbReference>
<dbReference type="SUPFAM" id="SSF55961">
    <property type="entry name" value="Bet v1-like"/>
    <property type="match status" value="1"/>
</dbReference>
<dbReference type="PANTHER" id="PTHR12901">
    <property type="entry name" value="SPERM PROTEIN HOMOLOG"/>
    <property type="match status" value="1"/>
</dbReference>
<dbReference type="GO" id="GO:0045333">
    <property type="term" value="P:cellular respiration"/>
    <property type="evidence" value="ECO:0007669"/>
    <property type="project" value="InterPro"/>
</dbReference>
<dbReference type="AlphaFoldDB" id="A0AAF0BLA4"/>
<evidence type="ECO:0000259" key="2">
    <source>
        <dbReference type="Pfam" id="PF03364"/>
    </source>
</evidence>
<organism evidence="3 4">
    <name type="scientific">Gimibacter soli</name>
    <dbReference type="NCBI Taxonomy" id="3024400"/>
    <lineage>
        <taxon>Bacteria</taxon>
        <taxon>Pseudomonadati</taxon>
        <taxon>Pseudomonadota</taxon>
        <taxon>Alphaproteobacteria</taxon>
        <taxon>Kordiimonadales</taxon>
        <taxon>Temperatibacteraceae</taxon>
        <taxon>Gimibacter</taxon>
    </lineage>
</organism>
<dbReference type="Proteomes" id="UP001217500">
    <property type="component" value="Chromosome"/>
</dbReference>
<dbReference type="InterPro" id="IPR005031">
    <property type="entry name" value="COQ10_START"/>
</dbReference>
<evidence type="ECO:0000313" key="3">
    <source>
        <dbReference type="EMBL" id="WCL52936.1"/>
    </source>
</evidence>
<protein>
    <submittedName>
        <fullName evidence="3">Type II toxin-antitoxin system RatA family toxin</fullName>
    </submittedName>
</protein>
<accession>A0AAF0BLA4</accession>
<dbReference type="PANTHER" id="PTHR12901:SF10">
    <property type="entry name" value="COENZYME Q-BINDING PROTEIN COQ10, MITOCHONDRIAL"/>
    <property type="match status" value="1"/>
</dbReference>
<dbReference type="RefSeq" id="WP_289502447.1">
    <property type="nucleotide sequence ID" value="NZ_CP116805.1"/>
</dbReference>